<dbReference type="PANTHER" id="PTHR30055:SF234">
    <property type="entry name" value="HTH-TYPE TRANSCRIPTIONAL REGULATOR BETI"/>
    <property type="match status" value="1"/>
</dbReference>
<dbReference type="Gene3D" id="1.10.357.10">
    <property type="entry name" value="Tetracycline Repressor, domain 2"/>
    <property type="match status" value="1"/>
</dbReference>
<dbReference type="InterPro" id="IPR023772">
    <property type="entry name" value="DNA-bd_HTH_TetR-type_CS"/>
</dbReference>
<dbReference type="SUPFAM" id="SSF46689">
    <property type="entry name" value="Homeodomain-like"/>
    <property type="match status" value="1"/>
</dbReference>
<evidence type="ECO:0000256" key="3">
    <source>
        <dbReference type="ARBA" id="ARBA00023163"/>
    </source>
</evidence>
<keyword evidence="7" id="KW-1185">Reference proteome</keyword>
<dbReference type="PROSITE" id="PS01081">
    <property type="entry name" value="HTH_TETR_1"/>
    <property type="match status" value="1"/>
</dbReference>
<evidence type="ECO:0000256" key="1">
    <source>
        <dbReference type="ARBA" id="ARBA00023015"/>
    </source>
</evidence>
<sequence>MAKQDRAIRTRQSILLAAAGVFEERGYQAATISEILAAAGVTKGALYFHFQSKEHLAQGVLAQQDLEMALPRNCKVQQVVDMGMLHAYRLQSDPMVRAAVRLSLDQQAQELDRRGPFMRWSDSIRECLQTAQTQGELLPHVVPHESAEVMVGAFAGVQAMSQTVCDYQDLQHRISSLLRHLLPSIVVPSVLAAVDLGENRGEKVFNEMRGLRQQEEELVPAVS</sequence>
<evidence type="ECO:0000256" key="2">
    <source>
        <dbReference type="ARBA" id="ARBA00023125"/>
    </source>
</evidence>
<geneLocation type="plasmid" evidence="6 7">
    <name>unnamed1</name>
</geneLocation>
<feature type="DNA-binding region" description="H-T-H motif" evidence="4">
    <location>
        <begin position="31"/>
        <end position="50"/>
    </location>
</feature>
<dbReference type="GO" id="GO:0003700">
    <property type="term" value="F:DNA-binding transcription factor activity"/>
    <property type="evidence" value="ECO:0007669"/>
    <property type="project" value="TreeGrafter"/>
</dbReference>
<gene>
    <name evidence="6" type="ORF">IAG42_36215</name>
</gene>
<dbReference type="RefSeq" id="WP_188341862.1">
    <property type="nucleotide sequence ID" value="NZ_CP061282.1"/>
</dbReference>
<evidence type="ECO:0000313" key="6">
    <source>
        <dbReference type="EMBL" id="QNS09207.1"/>
    </source>
</evidence>
<dbReference type="InterPro" id="IPR047923">
    <property type="entry name" value="ArpA-like"/>
</dbReference>
<dbReference type="Proteomes" id="UP000516428">
    <property type="component" value="Plasmid unnamed1"/>
</dbReference>
<accession>A0A7H1BKF2</accession>
<dbReference type="Pfam" id="PF00440">
    <property type="entry name" value="TetR_N"/>
    <property type="match status" value="1"/>
</dbReference>
<evidence type="ECO:0000313" key="7">
    <source>
        <dbReference type="Proteomes" id="UP000516428"/>
    </source>
</evidence>
<name>A0A7H1BKF2_9ACTN</name>
<evidence type="ECO:0000256" key="4">
    <source>
        <dbReference type="PROSITE-ProRule" id="PRU00335"/>
    </source>
</evidence>
<dbReference type="PRINTS" id="PR00455">
    <property type="entry name" value="HTHTETR"/>
</dbReference>
<dbReference type="GO" id="GO:0000976">
    <property type="term" value="F:transcription cis-regulatory region binding"/>
    <property type="evidence" value="ECO:0007669"/>
    <property type="project" value="TreeGrafter"/>
</dbReference>
<evidence type="ECO:0000259" key="5">
    <source>
        <dbReference type="PROSITE" id="PS50977"/>
    </source>
</evidence>
<keyword evidence="6" id="KW-0614">Plasmid</keyword>
<reference evidence="6 7" key="1">
    <citation type="submission" date="2020-09" db="EMBL/GenBank/DDBJ databases">
        <title>A novel species.</title>
        <authorList>
            <person name="Gao J."/>
        </authorList>
    </citation>
    <scope>NUCLEOTIDE SEQUENCE [LARGE SCALE GENOMIC DNA]</scope>
    <source>
        <strain evidence="6 7">CRXT-Y-14</strain>
        <plasmid evidence="6 7">unnamed1</plasmid>
    </source>
</reference>
<dbReference type="InterPro" id="IPR036271">
    <property type="entry name" value="Tet_transcr_reg_TetR-rel_C_sf"/>
</dbReference>
<dbReference type="InterPro" id="IPR050109">
    <property type="entry name" value="HTH-type_TetR-like_transc_reg"/>
</dbReference>
<dbReference type="SUPFAM" id="SSF48498">
    <property type="entry name" value="Tetracyclin repressor-like, C-terminal domain"/>
    <property type="match status" value="1"/>
</dbReference>
<dbReference type="PANTHER" id="PTHR30055">
    <property type="entry name" value="HTH-TYPE TRANSCRIPTIONAL REGULATOR RUTR"/>
    <property type="match status" value="1"/>
</dbReference>
<keyword evidence="3" id="KW-0804">Transcription</keyword>
<dbReference type="InterPro" id="IPR009057">
    <property type="entry name" value="Homeodomain-like_sf"/>
</dbReference>
<dbReference type="KEGG" id="sxn:IAG42_36215"/>
<keyword evidence="2 4" id="KW-0238">DNA-binding</keyword>
<dbReference type="NCBIfam" id="NF041196">
    <property type="entry name" value="ScbR_bind_reg"/>
    <property type="match status" value="1"/>
</dbReference>
<dbReference type="PROSITE" id="PS50977">
    <property type="entry name" value="HTH_TETR_2"/>
    <property type="match status" value="1"/>
</dbReference>
<dbReference type="InterPro" id="IPR001647">
    <property type="entry name" value="HTH_TetR"/>
</dbReference>
<keyword evidence="1" id="KW-0805">Transcription regulation</keyword>
<organism evidence="6 7">
    <name type="scientific">Streptomyces xanthii</name>
    <dbReference type="NCBI Taxonomy" id="2768069"/>
    <lineage>
        <taxon>Bacteria</taxon>
        <taxon>Bacillati</taxon>
        <taxon>Actinomycetota</taxon>
        <taxon>Actinomycetes</taxon>
        <taxon>Kitasatosporales</taxon>
        <taxon>Streptomycetaceae</taxon>
        <taxon>Streptomyces</taxon>
    </lineage>
</organism>
<protein>
    <submittedName>
        <fullName evidence="6">TetR/AcrR family transcriptional regulator</fullName>
    </submittedName>
</protein>
<dbReference type="AlphaFoldDB" id="A0A7H1BKF2"/>
<dbReference type="EMBL" id="CP061282">
    <property type="protein sequence ID" value="QNS09207.1"/>
    <property type="molecule type" value="Genomic_DNA"/>
</dbReference>
<feature type="domain" description="HTH tetR-type" evidence="5">
    <location>
        <begin position="8"/>
        <end position="68"/>
    </location>
</feature>
<proteinExistence type="predicted"/>